<dbReference type="InterPro" id="IPR023546">
    <property type="entry name" value="MGMT"/>
</dbReference>
<dbReference type="Pfam" id="PF02870">
    <property type="entry name" value="Methyltransf_1N"/>
    <property type="match status" value="1"/>
</dbReference>
<dbReference type="InterPro" id="IPR036631">
    <property type="entry name" value="MGMT_N_sf"/>
</dbReference>
<keyword evidence="5 9" id="KW-0808">Transferase</keyword>
<dbReference type="AlphaFoldDB" id="A0A9X1SD25"/>
<dbReference type="InterPro" id="IPR008332">
    <property type="entry name" value="MethylG_MeTrfase_N"/>
</dbReference>
<dbReference type="EMBL" id="JAJFZV010000010">
    <property type="protein sequence ID" value="MCC3298227.1"/>
    <property type="molecule type" value="Genomic_DNA"/>
</dbReference>
<keyword evidence="4 9" id="KW-0489">Methyltransferase</keyword>
<reference evidence="12" key="1">
    <citation type="submission" date="2021-10" db="EMBL/GenBank/DDBJ databases">
        <title>Novel species in genus Arthrobacter.</title>
        <authorList>
            <person name="Liu Y."/>
        </authorList>
    </citation>
    <scope>NUCLEOTIDE SEQUENCE</scope>
    <source>
        <strain evidence="12">Zg-Y453</strain>
    </source>
</reference>
<evidence type="ECO:0000256" key="2">
    <source>
        <dbReference type="ARBA" id="ARBA00008711"/>
    </source>
</evidence>
<dbReference type="RefSeq" id="WP_227896103.1">
    <property type="nucleotide sequence ID" value="NZ_CP099466.1"/>
</dbReference>
<dbReference type="NCBIfam" id="TIGR00589">
    <property type="entry name" value="ogt"/>
    <property type="match status" value="1"/>
</dbReference>
<name>A0A9X1SD25_9MICC</name>
<evidence type="ECO:0000256" key="8">
    <source>
        <dbReference type="ARBA" id="ARBA00049348"/>
    </source>
</evidence>
<keyword evidence="6 9" id="KW-0227">DNA damage</keyword>
<feature type="domain" description="Methylated-DNA-[protein]-cysteine S-methyltransferase DNA binding" evidence="10">
    <location>
        <begin position="122"/>
        <end position="200"/>
    </location>
</feature>
<evidence type="ECO:0000259" key="11">
    <source>
        <dbReference type="Pfam" id="PF02870"/>
    </source>
</evidence>
<dbReference type="CDD" id="cd06445">
    <property type="entry name" value="ATase"/>
    <property type="match status" value="1"/>
</dbReference>
<dbReference type="PANTHER" id="PTHR10815:SF5">
    <property type="entry name" value="METHYLATED-DNA--PROTEIN-CYSTEINE METHYLTRANSFERASE"/>
    <property type="match status" value="1"/>
</dbReference>
<evidence type="ECO:0000256" key="4">
    <source>
        <dbReference type="ARBA" id="ARBA00022603"/>
    </source>
</evidence>
<dbReference type="Gene3D" id="3.30.160.70">
    <property type="entry name" value="Methylated DNA-protein cysteine methyltransferase domain"/>
    <property type="match status" value="1"/>
</dbReference>
<evidence type="ECO:0000313" key="13">
    <source>
        <dbReference type="Proteomes" id="UP001139158"/>
    </source>
</evidence>
<keyword evidence="7 9" id="KW-0234">DNA repair</keyword>
<dbReference type="InterPro" id="IPR036388">
    <property type="entry name" value="WH-like_DNA-bd_sf"/>
</dbReference>
<evidence type="ECO:0000256" key="5">
    <source>
        <dbReference type="ARBA" id="ARBA00022679"/>
    </source>
</evidence>
<comment type="caution">
    <text evidence="12">The sequence shown here is derived from an EMBL/GenBank/DDBJ whole genome shotgun (WGS) entry which is preliminary data.</text>
</comment>
<sequence>MTLDTEAAAQDAPEAESETLARLHGRLTADAAGQDLLDVAYTVMDSPVGGLLLAATPAGLVRVGFAVEGHDAVLAELAVRVSPRILADAARLAEPVRQLREYFAGSRKTFDLALDLRLATGFRRTVIEHLSDIGYGATASYAALAALAGNPGAVRAAGTACARNPLPVVVPCHRVVRSDGKIGNYLGGSDAKRTLLTMEAAA</sequence>
<protein>
    <recommendedName>
        <fullName evidence="9">Methylated-DNA--protein-cysteine methyltransferase</fullName>
        <ecNumber evidence="9">2.1.1.63</ecNumber>
    </recommendedName>
    <alternativeName>
        <fullName evidence="9">6-O-methylguanine-DNA methyltransferase</fullName>
        <shortName evidence="9">MGMT</shortName>
    </alternativeName>
    <alternativeName>
        <fullName evidence="9">O-6-methylguanine-DNA-alkyltransferase</fullName>
    </alternativeName>
</protein>
<dbReference type="SUPFAM" id="SSF53155">
    <property type="entry name" value="Methylated DNA-protein cysteine methyltransferase domain"/>
    <property type="match status" value="1"/>
</dbReference>
<evidence type="ECO:0000259" key="10">
    <source>
        <dbReference type="Pfam" id="PF01035"/>
    </source>
</evidence>
<proteinExistence type="inferred from homology"/>
<dbReference type="Proteomes" id="UP001139158">
    <property type="component" value="Unassembled WGS sequence"/>
</dbReference>
<comment type="catalytic activity">
    <reaction evidence="1 9">
        <text>a 4-O-methyl-thymidine in DNA + L-cysteinyl-[protein] = a thymidine in DNA + S-methyl-L-cysteinyl-[protein]</text>
        <dbReference type="Rhea" id="RHEA:53428"/>
        <dbReference type="Rhea" id="RHEA-COMP:10131"/>
        <dbReference type="Rhea" id="RHEA-COMP:10132"/>
        <dbReference type="Rhea" id="RHEA-COMP:13555"/>
        <dbReference type="Rhea" id="RHEA-COMP:13556"/>
        <dbReference type="ChEBI" id="CHEBI:29950"/>
        <dbReference type="ChEBI" id="CHEBI:82612"/>
        <dbReference type="ChEBI" id="CHEBI:137386"/>
        <dbReference type="ChEBI" id="CHEBI:137387"/>
        <dbReference type="EC" id="2.1.1.63"/>
    </reaction>
</comment>
<dbReference type="FunFam" id="1.10.10.10:FF:000214">
    <property type="entry name" value="Methylated-DNA--protein-cysteine methyltransferase"/>
    <property type="match status" value="1"/>
</dbReference>
<evidence type="ECO:0000313" key="12">
    <source>
        <dbReference type="EMBL" id="MCC3298227.1"/>
    </source>
</evidence>
<keyword evidence="13" id="KW-1185">Reference proteome</keyword>
<dbReference type="PANTHER" id="PTHR10815">
    <property type="entry name" value="METHYLATED-DNA--PROTEIN-CYSTEINE METHYLTRANSFERASE"/>
    <property type="match status" value="1"/>
</dbReference>
<dbReference type="InterPro" id="IPR001497">
    <property type="entry name" value="MethylDNA_cys_MeTrfase_AS"/>
</dbReference>
<keyword evidence="3 9" id="KW-0963">Cytoplasm</keyword>
<dbReference type="GO" id="GO:0006307">
    <property type="term" value="P:DNA alkylation repair"/>
    <property type="evidence" value="ECO:0007669"/>
    <property type="project" value="UniProtKB-UniRule"/>
</dbReference>
<dbReference type="Pfam" id="PF01035">
    <property type="entry name" value="DNA_binding_1"/>
    <property type="match status" value="1"/>
</dbReference>
<feature type="domain" description="Methylguanine DNA methyltransferase ribonuclease-like" evidence="11">
    <location>
        <begin position="40"/>
        <end position="116"/>
    </location>
</feature>
<comment type="subcellular location">
    <subcellularLocation>
        <location evidence="9">Cytoplasm</location>
    </subcellularLocation>
</comment>
<comment type="similarity">
    <text evidence="2 9">Belongs to the MGMT family.</text>
</comment>
<dbReference type="InterPro" id="IPR014048">
    <property type="entry name" value="MethylDNA_cys_MeTrfase_DNA-bd"/>
</dbReference>
<feature type="active site" description="Nucleophile; methyl group acceptor" evidence="9">
    <location>
        <position position="172"/>
    </location>
</feature>
<dbReference type="GO" id="GO:0032259">
    <property type="term" value="P:methylation"/>
    <property type="evidence" value="ECO:0007669"/>
    <property type="project" value="UniProtKB-KW"/>
</dbReference>
<dbReference type="EC" id="2.1.1.63" evidence="9"/>
<dbReference type="PROSITE" id="PS00374">
    <property type="entry name" value="MGMT"/>
    <property type="match status" value="1"/>
</dbReference>
<dbReference type="InterPro" id="IPR036217">
    <property type="entry name" value="MethylDNA_cys_MeTrfase_DNAb"/>
</dbReference>
<dbReference type="SUPFAM" id="SSF46767">
    <property type="entry name" value="Methylated DNA-protein cysteine methyltransferase, C-terminal domain"/>
    <property type="match status" value="1"/>
</dbReference>
<organism evidence="12 13">
    <name type="scientific">Arthrobacter caoxuetaonis</name>
    <dbReference type="NCBI Taxonomy" id="2886935"/>
    <lineage>
        <taxon>Bacteria</taxon>
        <taxon>Bacillati</taxon>
        <taxon>Actinomycetota</taxon>
        <taxon>Actinomycetes</taxon>
        <taxon>Micrococcales</taxon>
        <taxon>Micrococcaceae</taxon>
        <taxon>Arthrobacter</taxon>
    </lineage>
</organism>
<dbReference type="GO" id="GO:0005737">
    <property type="term" value="C:cytoplasm"/>
    <property type="evidence" value="ECO:0007669"/>
    <property type="project" value="UniProtKB-SubCell"/>
</dbReference>
<accession>A0A9X1SD25</accession>
<dbReference type="HAMAP" id="MF_00772">
    <property type="entry name" value="OGT"/>
    <property type="match status" value="1"/>
</dbReference>
<evidence type="ECO:0000256" key="6">
    <source>
        <dbReference type="ARBA" id="ARBA00022763"/>
    </source>
</evidence>
<comment type="catalytic activity">
    <reaction evidence="8 9">
        <text>a 6-O-methyl-2'-deoxyguanosine in DNA + L-cysteinyl-[protein] = S-methyl-L-cysteinyl-[protein] + a 2'-deoxyguanosine in DNA</text>
        <dbReference type="Rhea" id="RHEA:24000"/>
        <dbReference type="Rhea" id="RHEA-COMP:10131"/>
        <dbReference type="Rhea" id="RHEA-COMP:10132"/>
        <dbReference type="Rhea" id="RHEA-COMP:11367"/>
        <dbReference type="Rhea" id="RHEA-COMP:11368"/>
        <dbReference type="ChEBI" id="CHEBI:29950"/>
        <dbReference type="ChEBI" id="CHEBI:82612"/>
        <dbReference type="ChEBI" id="CHEBI:85445"/>
        <dbReference type="ChEBI" id="CHEBI:85448"/>
        <dbReference type="EC" id="2.1.1.63"/>
    </reaction>
</comment>
<evidence type="ECO:0000256" key="1">
    <source>
        <dbReference type="ARBA" id="ARBA00001286"/>
    </source>
</evidence>
<dbReference type="Gene3D" id="1.10.10.10">
    <property type="entry name" value="Winged helix-like DNA-binding domain superfamily/Winged helix DNA-binding domain"/>
    <property type="match status" value="1"/>
</dbReference>
<evidence type="ECO:0000256" key="9">
    <source>
        <dbReference type="HAMAP-Rule" id="MF_00772"/>
    </source>
</evidence>
<dbReference type="GO" id="GO:0003908">
    <property type="term" value="F:methylated-DNA-[protein]-cysteine S-methyltransferase activity"/>
    <property type="evidence" value="ECO:0007669"/>
    <property type="project" value="UniProtKB-UniRule"/>
</dbReference>
<evidence type="ECO:0000256" key="3">
    <source>
        <dbReference type="ARBA" id="ARBA00022490"/>
    </source>
</evidence>
<gene>
    <name evidence="12" type="ORF">LJ757_10460</name>
</gene>
<comment type="miscellaneous">
    <text evidence="9">This enzyme catalyzes only one turnover and therefore is not strictly catalytic. According to one definition, an enzyme is a biocatalyst that acts repeatedly and over many reaction cycles.</text>
</comment>
<evidence type="ECO:0000256" key="7">
    <source>
        <dbReference type="ARBA" id="ARBA00023204"/>
    </source>
</evidence>
<comment type="function">
    <text evidence="9">Involved in the cellular defense against the biological effects of O6-methylguanine (O6-MeG) and O4-methylthymine (O4-MeT) in DNA. Repairs the methylated nucleobase in DNA by stoichiometrically transferring the methyl group to a cysteine residue in the enzyme. This is a suicide reaction: the enzyme is irreversibly inactivated.</text>
</comment>